<name>A0A3B4XA83_SERLL</name>
<keyword evidence="2" id="KW-1185">Reference proteome</keyword>
<protein>
    <submittedName>
        <fullName evidence="1">Uncharacterized protein</fullName>
    </submittedName>
</protein>
<accession>A0A3B4XA83</accession>
<dbReference type="GeneTree" id="ENSGT00940000177822"/>
<reference evidence="1" key="2">
    <citation type="submission" date="2025-09" db="UniProtKB">
        <authorList>
            <consortium name="Ensembl"/>
        </authorList>
    </citation>
    <scope>IDENTIFICATION</scope>
</reference>
<reference evidence="1" key="1">
    <citation type="submission" date="2025-08" db="UniProtKB">
        <authorList>
            <consortium name="Ensembl"/>
        </authorList>
    </citation>
    <scope>IDENTIFICATION</scope>
</reference>
<sequence>MQEGKCRLMQQGIERDWKQCHTKYKNLKYLYRSLQRGKTDDTDPRRLMRFYDEVDAIMNRTTNGSPHAAGPADHQAHSGGLVTLQGCEERDHLDVYLTKASAVTTVMGAMEERTCSSDSVSSISLDLVKQLFPQRTGVCPPHCTELCTLHYSHCVWVVCPQRGQASASPRYRA</sequence>
<dbReference type="Proteomes" id="UP000261360">
    <property type="component" value="Unplaced"/>
</dbReference>
<organism evidence="1 2">
    <name type="scientific">Seriola lalandi dorsalis</name>
    <dbReference type="NCBI Taxonomy" id="1841481"/>
    <lineage>
        <taxon>Eukaryota</taxon>
        <taxon>Metazoa</taxon>
        <taxon>Chordata</taxon>
        <taxon>Craniata</taxon>
        <taxon>Vertebrata</taxon>
        <taxon>Euteleostomi</taxon>
        <taxon>Actinopterygii</taxon>
        <taxon>Neopterygii</taxon>
        <taxon>Teleostei</taxon>
        <taxon>Neoteleostei</taxon>
        <taxon>Acanthomorphata</taxon>
        <taxon>Carangaria</taxon>
        <taxon>Carangiformes</taxon>
        <taxon>Carangidae</taxon>
        <taxon>Seriola</taxon>
    </lineage>
</organism>
<evidence type="ECO:0000313" key="2">
    <source>
        <dbReference type="Proteomes" id="UP000261360"/>
    </source>
</evidence>
<dbReference type="AlphaFoldDB" id="A0A3B4XA83"/>
<proteinExistence type="predicted"/>
<dbReference type="Ensembl" id="ENSSLDT00000013470.1">
    <property type="protein sequence ID" value="ENSSLDP00000012996.1"/>
    <property type="gene ID" value="ENSSLDG00000010340.1"/>
</dbReference>
<evidence type="ECO:0000313" key="1">
    <source>
        <dbReference type="Ensembl" id="ENSSLDP00000012996.1"/>
    </source>
</evidence>